<organism evidence="4">
    <name type="scientific">Onchocerca flexuosa</name>
    <dbReference type="NCBI Taxonomy" id="387005"/>
    <lineage>
        <taxon>Eukaryota</taxon>
        <taxon>Metazoa</taxon>
        <taxon>Ecdysozoa</taxon>
        <taxon>Nematoda</taxon>
        <taxon>Chromadorea</taxon>
        <taxon>Rhabditida</taxon>
        <taxon>Spirurina</taxon>
        <taxon>Spiruromorpha</taxon>
        <taxon>Filarioidea</taxon>
        <taxon>Onchocercidae</taxon>
        <taxon>Onchocerca</taxon>
    </lineage>
</organism>
<protein>
    <submittedName>
        <fullName evidence="4">Ovule protein</fullName>
    </submittedName>
</protein>
<evidence type="ECO:0000256" key="1">
    <source>
        <dbReference type="SAM" id="MobiDB-lite"/>
    </source>
</evidence>
<dbReference type="EMBL" id="UZAJ01002661">
    <property type="protein sequence ID" value="VDO37784.1"/>
    <property type="molecule type" value="Genomic_DNA"/>
</dbReference>
<evidence type="ECO:0000313" key="2">
    <source>
        <dbReference type="EMBL" id="VDO37784.1"/>
    </source>
</evidence>
<dbReference type="AlphaFoldDB" id="A0A183H8I9"/>
<keyword evidence="3" id="KW-1185">Reference proteome</keyword>
<feature type="compositionally biased region" description="Basic residues" evidence="1">
    <location>
        <begin position="38"/>
        <end position="49"/>
    </location>
</feature>
<accession>A0A183H8I9</accession>
<name>A0A183H8I9_9BILA</name>
<reference evidence="4" key="1">
    <citation type="submission" date="2016-06" db="UniProtKB">
        <authorList>
            <consortium name="WormBaseParasite"/>
        </authorList>
    </citation>
    <scope>IDENTIFICATION</scope>
</reference>
<feature type="compositionally biased region" description="Basic and acidic residues" evidence="1">
    <location>
        <begin position="1"/>
        <end position="28"/>
    </location>
</feature>
<sequence>MEQAQVEKEGNVKEENENPDIKTVDRGTVRQLVVNKTKQQKGMKRPRRS</sequence>
<reference evidence="2 3" key="2">
    <citation type="submission" date="2018-11" db="EMBL/GenBank/DDBJ databases">
        <authorList>
            <consortium name="Pathogen Informatics"/>
        </authorList>
    </citation>
    <scope>NUCLEOTIDE SEQUENCE [LARGE SCALE GENOMIC DNA]</scope>
</reference>
<feature type="region of interest" description="Disordered" evidence="1">
    <location>
        <begin position="1"/>
        <end position="49"/>
    </location>
</feature>
<dbReference type="WBParaSite" id="OFLC_0000380001-mRNA-1">
    <property type="protein sequence ID" value="OFLC_0000380001-mRNA-1"/>
    <property type="gene ID" value="OFLC_0000380001"/>
</dbReference>
<dbReference type="Proteomes" id="UP000267606">
    <property type="component" value="Unassembled WGS sequence"/>
</dbReference>
<proteinExistence type="predicted"/>
<evidence type="ECO:0000313" key="3">
    <source>
        <dbReference type="Proteomes" id="UP000267606"/>
    </source>
</evidence>
<evidence type="ECO:0000313" key="4">
    <source>
        <dbReference type="WBParaSite" id="OFLC_0000380001-mRNA-1"/>
    </source>
</evidence>
<gene>
    <name evidence="2" type="ORF">OFLC_LOCUS3800</name>
</gene>